<organism evidence="2 3">
    <name type="scientific">Catenulispora subtropica</name>
    <dbReference type="NCBI Taxonomy" id="450798"/>
    <lineage>
        <taxon>Bacteria</taxon>
        <taxon>Bacillati</taxon>
        <taxon>Actinomycetota</taxon>
        <taxon>Actinomycetes</taxon>
        <taxon>Catenulisporales</taxon>
        <taxon>Catenulisporaceae</taxon>
        <taxon>Catenulispora</taxon>
    </lineage>
</organism>
<gene>
    <name evidence="2" type="ORF">GCM10009838_87450</name>
</gene>
<proteinExistence type="predicted"/>
<accession>A0ABP5EYL7</accession>
<feature type="transmembrane region" description="Helical" evidence="1">
    <location>
        <begin position="99"/>
        <end position="119"/>
    </location>
</feature>
<evidence type="ECO:0000256" key="1">
    <source>
        <dbReference type="SAM" id="Phobius"/>
    </source>
</evidence>
<keyword evidence="3" id="KW-1185">Reference proteome</keyword>
<evidence type="ECO:0000313" key="3">
    <source>
        <dbReference type="Proteomes" id="UP001499854"/>
    </source>
</evidence>
<feature type="transmembrane region" description="Helical" evidence="1">
    <location>
        <begin position="125"/>
        <end position="142"/>
    </location>
</feature>
<feature type="transmembrane region" description="Helical" evidence="1">
    <location>
        <begin position="68"/>
        <end position="87"/>
    </location>
</feature>
<keyword evidence="1" id="KW-0812">Transmembrane</keyword>
<comment type="caution">
    <text evidence="2">The sequence shown here is derived from an EMBL/GenBank/DDBJ whole genome shotgun (WGS) entry which is preliminary data.</text>
</comment>
<sequence>MTDTTATDPAPRVRVPLVALLRTHLVALILAAAATELFAALVRAAGVHLAVGDPGGDASSVVPLHPGAFAISLAMATVAGAGLAAAINRWSSRPARVYTAVAAVLVAASLAAPLTAAATSAGTKSTLVVAHVVAAAIIIPLVRRRLGGVASE</sequence>
<dbReference type="EMBL" id="BAAAQM010000099">
    <property type="protein sequence ID" value="GAA2007627.1"/>
    <property type="molecule type" value="Genomic_DNA"/>
</dbReference>
<reference evidence="3" key="1">
    <citation type="journal article" date="2019" name="Int. J. Syst. Evol. Microbiol.">
        <title>The Global Catalogue of Microorganisms (GCM) 10K type strain sequencing project: providing services to taxonomists for standard genome sequencing and annotation.</title>
        <authorList>
            <consortium name="The Broad Institute Genomics Platform"/>
            <consortium name="The Broad Institute Genome Sequencing Center for Infectious Disease"/>
            <person name="Wu L."/>
            <person name="Ma J."/>
        </authorList>
    </citation>
    <scope>NUCLEOTIDE SEQUENCE [LARGE SCALE GENOMIC DNA]</scope>
    <source>
        <strain evidence="3">JCM 16013</strain>
    </source>
</reference>
<dbReference type="Proteomes" id="UP001499854">
    <property type="component" value="Unassembled WGS sequence"/>
</dbReference>
<dbReference type="InterPro" id="IPR045713">
    <property type="entry name" value="DUF6069"/>
</dbReference>
<protein>
    <submittedName>
        <fullName evidence="2">Uncharacterized protein</fullName>
    </submittedName>
</protein>
<dbReference type="Pfam" id="PF19545">
    <property type="entry name" value="DUF6069"/>
    <property type="match status" value="1"/>
</dbReference>
<keyword evidence="1" id="KW-1133">Transmembrane helix</keyword>
<name>A0ABP5EYL7_9ACTN</name>
<evidence type="ECO:0000313" key="2">
    <source>
        <dbReference type="EMBL" id="GAA2007627.1"/>
    </source>
</evidence>
<dbReference type="RefSeq" id="WP_344663154.1">
    <property type="nucleotide sequence ID" value="NZ_BAAAQM010000099.1"/>
</dbReference>
<keyword evidence="1" id="KW-0472">Membrane</keyword>